<name>A0ABW2J143_9BURK</name>
<organism evidence="1 2">
    <name type="scientific">Herminiimonas aquatilis</name>
    <dbReference type="NCBI Taxonomy" id="345342"/>
    <lineage>
        <taxon>Bacteria</taxon>
        <taxon>Pseudomonadati</taxon>
        <taxon>Pseudomonadota</taxon>
        <taxon>Betaproteobacteria</taxon>
        <taxon>Burkholderiales</taxon>
        <taxon>Oxalobacteraceae</taxon>
        <taxon>Herminiimonas</taxon>
    </lineage>
</organism>
<comment type="caution">
    <text evidence="1">The sequence shown here is derived from an EMBL/GenBank/DDBJ whole genome shotgun (WGS) entry which is preliminary data.</text>
</comment>
<dbReference type="EMBL" id="JBHTCC010000001">
    <property type="protein sequence ID" value="MFC7297139.1"/>
    <property type="molecule type" value="Genomic_DNA"/>
</dbReference>
<reference evidence="2" key="1">
    <citation type="journal article" date="2019" name="Int. J. Syst. Evol. Microbiol.">
        <title>The Global Catalogue of Microorganisms (GCM) 10K type strain sequencing project: providing services to taxonomists for standard genome sequencing and annotation.</title>
        <authorList>
            <consortium name="The Broad Institute Genomics Platform"/>
            <consortium name="The Broad Institute Genome Sequencing Center for Infectious Disease"/>
            <person name="Wu L."/>
            <person name="Ma J."/>
        </authorList>
    </citation>
    <scope>NUCLEOTIDE SEQUENCE [LARGE SCALE GENOMIC DNA]</scope>
    <source>
        <strain evidence="2">CCUG 36956</strain>
    </source>
</reference>
<accession>A0ABW2J143</accession>
<sequence>MAKSKKENAAAEEATISAAVTEVASSKSPALEKTAKAASVEAVSVPIKPRWDDSKMQSAYANVCNVLGTREEITLLFGTNKAWQAGSDEVGVQLSQRIVLTPYTAKRLSQMMEQGVREYEQRFGEIKLS</sequence>
<dbReference type="Pfam" id="PF11950">
    <property type="entry name" value="DUF3467"/>
    <property type="match status" value="1"/>
</dbReference>
<evidence type="ECO:0000313" key="1">
    <source>
        <dbReference type="EMBL" id="MFC7297139.1"/>
    </source>
</evidence>
<protein>
    <submittedName>
        <fullName evidence="1">DUF3467 domain-containing protein</fullName>
    </submittedName>
</protein>
<gene>
    <name evidence="1" type="ORF">ACFQO0_01665</name>
</gene>
<proteinExistence type="predicted"/>
<dbReference type="RefSeq" id="WP_382232312.1">
    <property type="nucleotide sequence ID" value="NZ_JBHTCC010000001.1"/>
</dbReference>
<dbReference type="Proteomes" id="UP001596379">
    <property type="component" value="Unassembled WGS sequence"/>
</dbReference>
<keyword evidence="2" id="KW-1185">Reference proteome</keyword>
<evidence type="ECO:0000313" key="2">
    <source>
        <dbReference type="Proteomes" id="UP001596379"/>
    </source>
</evidence>
<dbReference type="InterPro" id="IPR021857">
    <property type="entry name" value="DUF3467"/>
</dbReference>